<dbReference type="AlphaFoldDB" id="A0A5B7IP88"/>
<comment type="caution">
    <text evidence="1">The sequence shown here is derived from an EMBL/GenBank/DDBJ whole genome shotgun (WGS) entry which is preliminary data.</text>
</comment>
<dbReference type="Proteomes" id="UP000324222">
    <property type="component" value="Unassembled WGS sequence"/>
</dbReference>
<organism evidence="1 2">
    <name type="scientific">Portunus trituberculatus</name>
    <name type="common">Swimming crab</name>
    <name type="synonym">Neptunus trituberculatus</name>
    <dbReference type="NCBI Taxonomy" id="210409"/>
    <lineage>
        <taxon>Eukaryota</taxon>
        <taxon>Metazoa</taxon>
        <taxon>Ecdysozoa</taxon>
        <taxon>Arthropoda</taxon>
        <taxon>Crustacea</taxon>
        <taxon>Multicrustacea</taxon>
        <taxon>Malacostraca</taxon>
        <taxon>Eumalacostraca</taxon>
        <taxon>Eucarida</taxon>
        <taxon>Decapoda</taxon>
        <taxon>Pleocyemata</taxon>
        <taxon>Brachyura</taxon>
        <taxon>Eubrachyura</taxon>
        <taxon>Portunoidea</taxon>
        <taxon>Portunidae</taxon>
        <taxon>Portuninae</taxon>
        <taxon>Portunus</taxon>
    </lineage>
</organism>
<dbReference type="EMBL" id="VSRR010060160">
    <property type="protein sequence ID" value="MPC82578.1"/>
    <property type="molecule type" value="Genomic_DNA"/>
</dbReference>
<reference evidence="1 2" key="1">
    <citation type="submission" date="2019-05" db="EMBL/GenBank/DDBJ databases">
        <title>Another draft genome of Portunus trituberculatus and its Hox gene families provides insights of decapod evolution.</title>
        <authorList>
            <person name="Jeong J.-H."/>
            <person name="Song I."/>
            <person name="Kim S."/>
            <person name="Choi T."/>
            <person name="Kim D."/>
            <person name="Ryu S."/>
            <person name="Kim W."/>
        </authorList>
    </citation>
    <scope>NUCLEOTIDE SEQUENCE [LARGE SCALE GENOMIC DNA]</scope>
    <source>
        <tissue evidence="1">Muscle</tissue>
    </source>
</reference>
<keyword evidence="2" id="KW-1185">Reference proteome</keyword>
<proteinExistence type="predicted"/>
<sequence length="196" mass="22081">MLMGEDVGGGWRKLGERGDGEVAGWEVVRGPYLHIPPPPPPPLLITSHRNTRTITTTRNTPTTTTTTTTTTNTIPHHVENRCHSGRGLHADWRHGGVGRCVGGEPVITLMLSLRLHLLLYRLYTHPFIYLPISAIPSLHKQTRLSLQPYMTPRREPCLLMLPERGASVQDLPVSPLYWGFPPLRFVFFIILKRTNT</sequence>
<accession>A0A5B7IP88</accession>
<gene>
    <name evidence="1" type="ORF">E2C01_077252</name>
</gene>
<evidence type="ECO:0000313" key="1">
    <source>
        <dbReference type="EMBL" id="MPC82578.1"/>
    </source>
</evidence>
<evidence type="ECO:0000313" key="2">
    <source>
        <dbReference type="Proteomes" id="UP000324222"/>
    </source>
</evidence>
<name>A0A5B7IP88_PORTR</name>
<protein>
    <submittedName>
        <fullName evidence="1">Uncharacterized protein</fullName>
    </submittedName>
</protein>